<comment type="caution">
    <text evidence="2">The sequence shown here is derived from an EMBL/GenBank/DDBJ whole genome shotgun (WGS) entry which is preliminary data.</text>
</comment>
<sequence>MENQVLDILQQIMHDVQGLKHDINDLKQDMQNMKQEMQVMKQEMQVMKQDIAKNATLIEENNRKLQLLAEIQKAHREQTDRQIAELKDELNKRMDVIEAVVKNISQDVKQNQKNFFALAEITGIHEMEIKVIKKELALALAE</sequence>
<name>A0A1L8CX94_9THEO</name>
<protein>
    <submittedName>
        <fullName evidence="2">Uncharacterized protein</fullName>
    </submittedName>
</protein>
<keyword evidence="1" id="KW-0175">Coiled coil</keyword>
<evidence type="ECO:0000313" key="2">
    <source>
        <dbReference type="EMBL" id="GAV23555.1"/>
    </source>
</evidence>
<evidence type="ECO:0000313" key="3">
    <source>
        <dbReference type="Proteomes" id="UP000187485"/>
    </source>
</evidence>
<feature type="coiled-coil region" evidence="1">
    <location>
        <begin position="9"/>
        <end position="107"/>
    </location>
</feature>
<organism evidence="2 3">
    <name type="scientific">Carboxydothermus pertinax</name>
    <dbReference type="NCBI Taxonomy" id="870242"/>
    <lineage>
        <taxon>Bacteria</taxon>
        <taxon>Bacillati</taxon>
        <taxon>Bacillota</taxon>
        <taxon>Clostridia</taxon>
        <taxon>Thermoanaerobacterales</taxon>
        <taxon>Thermoanaerobacteraceae</taxon>
        <taxon>Carboxydothermus</taxon>
    </lineage>
</organism>
<dbReference type="Gene3D" id="1.10.287.540">
    <property type="entry name" value="Helix hairpin bin"/>
    <property type="match status" value="1"/>
</dbReference>
<dbReference type="OrthoDB" id="1920060at2"/>
<dbReference type="Proteomes" id="UP000187485">
    <property type="component" value="Unassembled WGS sequence"/>
</dbReference>
<dbReference type="AlphaFoldDB" id="A0A1L8CX94"/>
<dbReference type="EMBL" id="BDJK01000055">
    <property type="protein sequence ID" value="GAV23555.1"/>
    <property type="molecule type" value="Genomic_DNA"/>
</dbReference>
<dbReference type="STRING" id="870242.cpu_20650"/>
<reference evidence="3" key="1">
    <citation type="submission" date="2016-12" db="EMBL/GenBank/DDBJ databases">
        <title>Draft Genome Sequences od Carboxydothermus pertinax and islandicus, Hydrogenogenic Carboxydotrophic Bacteria.</title>
        <authorList>
            <person name="Fukuyama Y."/>
            <person name="Ohmae K."/>
            <person name="Yoneda Y."/>
            <person name="Yoshida T."/>
            <person name="Sako Y."/>
        </authorList>
    </citation>
    <scope>NUCLEOTIDE SEQUENCE [LARGE SCALE GENOMIC DNA]</scope>
    <source>
        <strain evidence="3">Ug1</strain>
    </source>
</reference>
<keyword evidence="3" id="KW-1185">Reference proteome</keyword>
<dbReference type="SUPFAM" id="SSF58100">
    <property type="entry name" value="Bacterial hemolysins"/>
    <property type="match status" value="1"/>
</dbReference>
<gene>
    <name evidence="2" type="ORF">cpu_20650</name>
</gene>
<evidence type="ECO:0000256" key="1">
    <source>
        <dbReference type="SAM" id="Coils"/>
    </source>
</evidence>
<accession>A0A1L8CX94</accession>
<dbReference type="RefSeq" id="WP_075859955.1">
    <property type="nucleotide sequence ID" value="NZ_BDJK01000055.1"/>
</dbReference>
<proteinExistence type="predicted"/>